<sequence length="721" mass="79641">MSPGDSILDHDFIPFEVEEDEPKASTSVLVAAAEAQSATRGRKRSADEMQRDSPYTKKQQIAAESRHTPWATAVQWDRCSNVAQMLNEEVKAFVDYVSPTPQEHETRRLMIQWIRNVIISEYPDAEVLPFGSFETKLYLPLGDIDLVIKSDNIKGQRDRDKFSVLSKLASLLRRANITDNVEIIAKAKVPIIKFITSHGRIPIDISINQTNGLTAGLIVHQFMKEIPALRPLILVIKSFLSQRSMNEVFSGDASQDPSLQYQCLRQPRVLLVEFFETYGRFFQYDTVGISLRSGGHYFNKHHRGWVNRGSPGLLSIEDPQDLTNDVSSGSFAIHRVRQTLLGAYEILSATLCLRGTELLSKHSGSYRSISEGENASGAKRTTDQMSLLGSIMGITQETITRRRVLGDLYSSGTLHKLVGVNPPPPAPSSSNHITHASGKSHSRHRHSRSPPRYDDRSQGHRRNDEGAPHIAEIRRRYNDYGDEEDDDAWAEAYRGAQETLLIHTHASTSSSSDNEAEDGPIGTYIAASDDDDKDGEDELGTGRYAILAPHAKRRRNDGSSLLINQTRSKSSSHANSNSQKDALIPVPHLPRAHDTDDSSNSNDEEYAGKANPDSYTTIKPNGAVIDNPIVHPTEDDNDDATEPSGRTSNSSSARKTASEVRRAYWQSKSGLGAGGTASDKDPSHKTNGSGNEVDGMKMEHAENSPALDQLIDVMPNSLSHY</sequence>
<evidence type="ECO:0000256" key="3">
    <source>
        <dbReference type="ARBA" id="ARBA00022723"/>
    </source>
</evidence>
<evidence type="ECO:0000259" key="7">
    <source>
        <dbReference type="Pfam" id="PF22600"/>
    </source>
</evidence>
<protein>
    <recommendedName>
        <fullName evidence="2">polynucleotide adenylyltransferase</fullName>
        <ecNumber evidence="2">2.7.7.19</ecNumber>
    </recommendedName>
</protein>
<dbReference type="Pfam" id="PF03828">
    <property type="entry name" value="PAP_assoc"/>
    <property type="match status" value="1"/>
</dbReference>
<dbReference type="InterPro" id="IPR002058">
    <property type="entry name" value="PAP_assoc"/>
</dbReference>
<dbReference type="GO" id="GO:1990817">
    <property type="term" value="F:poly(A) RNA polymerase activity"/>
    <property type="evidence" value="ECO:0007669"/>
    <property type="project" value="UniProtKB-EC"/>
</dbReference>
<keyword evidence="4" id="KW-0460">Magnesium</keyword>
<dbReference type="CDD" id="cd05402">
    <property type="entry name" value="NT_PAP_TUTase"/>
    <property type="match status" value="1"/>
</dbReference>
<keyword evidence="9" id="KW-1185">Reference proteome</keyword>
<dbReference type="GO" id="GO:0010605">
    <property type="term" value="P:negative regulation of macromolecule metabolic process"/>
    <property type="evidence" value="ECO:0007669"/>
    <property type="project" value="UniProtKB-ARBA"/>
</dbReference>
<feature type="compositionally biased region" description="Basic and acidic residues" evidence="5">
    <location>
        <begin position="451"/>
        <end position="470"/>
    </location>
</feature>
<reference evidence="8" key="1">
    <citation type="journal article" date="2020" name="Nat. Commun.">
        <title>Large-scale genome sequencing of mycorrhizal fungi provides insights into the early evolution of symbiotic traits.</title>
        <authorList>
            <person name="Miyauchi S."/>
            <person name="Kiss E."/>
            <person name="Kuo A."/>
            <person name="Drula E."/>
            <person name="Kohler A."/>
            <person name="Sanchez-Garcia M."/>
            <person name="Morin E."/>
            <person name="Andreopoulos B."/>
            <person name="Barry K.W."/>
            <person name="Bonito G."/>
            <person name="Buee M."/>
            <person name="Carver A."/>
            <person name="Chen C."/>
            <person name="Cichocki N."/>
            <person name="Clum A."/>
            <person name="Culley D."/>
            <person name="Crous P.W."/>
            <person name="Fauchery L."/>
            <person name="Girlanda M."/>
            <person name="Hayes R.D."/>
            <person name="Keri Z."/>
            <person name="LaButti K."/>
            <person name="Lipzen A."/>
            <person name="Lombard V."/>
            <person name="Magnuson J."/>
            <person name="Maillard F."/>
            <person name="Murat C."/>
            <person name="Nolan M."/>
            <person name="Ohm R.A."/>
            <person name="Pangilinan J."/>
            <person name="Pereira M.F."/>
            <person name="Perotto S."/>
            <person name="Peter M."/>
            <person name="Pfister S."/>
            <person name="Riley R."/>
            <person name="Sitrit Y."/>
            <person name="Stielow J.B."/>
            <person name="Szollosi G."/>
            <person name="Zifcakova L."/>
            <person name="Stursova M."/>
            <person name="Spatafora J.W."/>
            <person name="Tedersoo L."/>
            <person name="Vaario L.M."/>
            <person name="Yamada A."/>
            <person name="Yan M."/>
            <person name="Wang P."/>
            <person name="Xu J."/>
            <person name="Bruns T."/>
            <person name="Baldrian P."/>
            <person name="Vilgalys R."/>
            <person name="Dunand C."/>
            <person name="Henrissat B."/>
            <person name="Grigoriev I.V."/>
            <person name="Hibbett D."/>
            <person name="Nagy L.G."/>
            <person name="Martin F.M."/>
        </authorList>
    </citation>
    <scope>NUCLEOTIDE SEQUENCE</scope>
    <source>
        <strain evidence="8">UP504</strain>
    </source>
</reference>
<evidence type="ECO:0000256" key="2">
    <source>
        <dbReference type="ARBA" id="ARBA00012388"/>
    </source>
</evidence>
<dbReference type="Pfam" id="PF22600">
    <property type="entry name" value="MTPAP-like_central"/>
    <property type="match status" value="1"/>
</dbReference>
<dbReference type="InterPro" id="IPR054708">
    <property type="entry name" value="MTPAP-like_central"/>
</dbReference>
<feature type="compositionally biased region" description="Acidic residues" evidence="5">
    <location>
        <begin position="528"/>
        <end position="539"/>
    </location>
</feature>
<dbReference type="PANTHER" id="PTHR23092:SF15">
    <property type="entry name" value="INACTIVE NON-CANONICAL POLY(A) RNA POLYMERASE PROTEIN TRF4-2-RELATED"/>
    <property type="match status" value="1"/>
</dbReference>
<dbReference type="GO" id="GO:0031499">
    <property type="term" value="C:TRAMP complex"/>
    <property type="evidence" value="ECO:0007669"/>
    <property type="project" value="TreeGrafter"/>
</dbReference>
<evidence type="ECO:0000256" key="5">
    <source>
        <dbReference type="SAM" id="MobiDB-lite"/>
    </source>
</evidence>
<dbReference type="InterPro" id="IPR045862">
    <property type="entry name" value="Trf4-like"/>
</dbReference>
<dbReference type="GO" id="GO:0005730">
    <property type="term" value="C:nucleolus"/>
    <property type="evidence" value="ECO:0007669"/>
    <property type="project" value="TreeGrafter"/>
</dbReference>
<evidence type="ECO:0000256" key="4">
    <source>
        <dbReference type="ARBA" id="ARBA00022842"/>
    </source>
</evidence>
<feature type="compositionally biased region" description="Polar residues" evidence="5">
    <location>
        <begin position="644"/>
        <end position="655"/>
    </location>
</feature>
<keyword evidence="3" id="KW-0479">Metal-binding</keyword>
<evidence type="ECO:0000313" key="9">
    <source>
        <dbReference type="Proteomes" id="UP000886523"/>
    </source>
</evidence>
<evidence type="ECO:0000313" key="8">
    <source>
        <dbReference type="EMBL" id="KAF9512789.1"/>
    </source>
</evidence>
<organism evidence="8 9">
    <name type="scientific">Hydnum rufescens UP504</name>
    <dbReference type="NCBI Taxonomy" id="1448309"/>
    <lineage>
        <taxon>Eukaryota</taxon>
        <taxon>Fungi</taxon>
        <taxon>Dikarya</taxon>
        <taxon>Basidiomycota</taxon>
        <taxon>Agaricomycotina</taxon>
        <taxon>Agaricomycetes</taxon>
        <taxon>Cantharellales</taxon>
        <taxon>Hydnaceae</taxon>
        <taxon>Hydnum</taxon>
    </lineage>
</organism>
<dbReference type="SUPFAM" id="SSF81631">
    <property type="entry name" value="PAP/OAS1 substrate-binding domain"/>
    <property type="match status" value="1"/>
</dbReference>
<feature type="region of interest" description="Disordered" evidence="5">
    <location>
        <begin position="565"/>
        <end position="721"/>
    </location>
</feature>
<feature type="region of interest" description="Disordered" evidence="5">
    <location>
        <begin position="505"/>
        <end position="539"/>
    </location>
</feature>
<dbReference type="PANTHER" id="PTHR23092">
    <property type="entry name" value="POLY(A) RNA POLYMERASE"/>
    <property type="match status" value="1"/>
</dbReference>
<dbReference type="AlphaFoldDB" id="A0A9P6AVY2"/>
<dbReference type="GO" id="GO:0046872">
    <property type="term" value="F:metal ion binding"/>
    <property type="evidence" value="ECO:0007669"/>
    <property type="project" value="UniProtKB-KW"/>
</dbReference>
<feature type="domain" description="Poly(A) RNA polymerase mitochondrial-like central palm" evidence="7">
    <location>
        <begin position="86"/>
        <end position="222"/>
    </location>
</feature>
<dbReference type="FunFam" id="3.30.460.10:FF:000051">
    <property type="entry name" value="DNA2/NAM7 helicase family protein"/>
    <property type="match status" value="1"/>
</dbReference>
<evidence type="ECO:0000256" key="1">
    <source>
        <dbReference type="ARBA" id="ARBA00008593"/>
    </source>
</evidence>
<comment type="similarity">
    <text evidence="1">Belongs to the DNA polymerase type-B-like family.</text>
</comment>
<dbReference type="InterPro" id="IPR043519">
    <property type="entry name" value="NT_sf"/>
</dbReference>
<dbReference type="GO" id="GO:0003729">
    <property type="term" value="F:mRNA binding"/>
    <property type="evidence" value="ECO:0007669"/>
    <property type="project" value="TreeGrafter"/>
</dbReference>
<feature type="compositionally biased region" description="Basic and acidic residues" evidence="5">
    <location>
        <begin position="44"/>
        <end position="55"/>
    </location>
</feature>
<feature type="region of interest" description="Disordered" evidence="5">
    <location>
        <begin position="20"/>
        <end position="64"/>
    </location>
</feature>
<dbReference type="Proteomes" id="UP000886523">
    <property type="component" value="Unassembled WGS sequence"/>
</dbReference>
<feature type="compositionally biased region" description="Low complexity" evidence="5">
    <location>
        <begin position="568"/>
        <end position="578"/>
    </location>
</feature>
<accession>A0A9P6AVY2</accession>
<feature type="domain" description="PAP-associated" evidence="6">
    <location>
        <begin position="269"/>
        <end position="324"/>
    </location>
</feature>
<dbReference type="Gene3D" id="3.30.460.10">
    <property type="entry name" value="Beta Polymerase, domain 2"/>
    <property type="match status" value="1"/>
</dbReference>
<dbReference type="OrthoDB" id="273917at2759"/>
<dbReference type="GO" id="GO:0043634">
    <property type="term" value="P:polyadenylation-dependent ncRNA catabolic process"/>
    <property type="evidence" value="ECO:0007669"/>
    <property type="project" value="TreeGrafter"/>
</dbReference>
<comment type="caution">
    <text evidence="8">The sequence shown here is derived from an EMBL/GenBank/DDBJ whole genome shotgun (WGS) entry which is preliminary data.</text>
</comment>
<gene>
    <name evidence="8" type="ORF">BS47DRAFT_1393947</name>
</gene>
<dbReference type="EC" id="2.7.7.19" evidence="2"/>
<name>A0A9P6AVY2_9AGAM</name>
<proteinExistence type="inferred from homology"/>
<feature type="region of interest" description="Disordered" evidence="5">
    <location>
        <begin position="416"/>
        <end position="470"/>
    </location>
</feature>
<evidence type="ECO:0000259" key="6">
    <source>
        <dbReference type="Pfam" id="PF03828"/>
    </source>
</evidence>
<dbReference type="EMBL" id="MU128982">
    <property type="protein sequence ID" value="KAF9512789.1"/>
    <property type="molecule type" value="Genomic_DNA"/>
</dbReference>
<dbReference type="GO" id="GO:0031123">
    <property type="term" value="P:RNA 3'-end processing"/>
    <property type="evidence" value="ECO:0007669"/>
    <property type="project" value="TreeGrafter"/>
</dbReference>
<dbReference type="SUPFAM" id="SSF81301">
    <property type="entry name" value="Nucleotidyltransferase"/>
    <property type="match status" value="1"/>
</dbReference>
<dbReference type="Gene3D" id="1.10.1410.10">
    <property type="match status" value="1"/>
</dbReference>
<feature type="compositionally biased region" description="Basic residues" evidence="5">
    <location>
        <begin position="438"/>
        <end position="449"/>
    </location>
</feature>